<dbReference type="SUPFAM" id="SSF50044">
    <property type="entry name" value="SH3-domain"/>
    <property type="match status" value="1"/>
</dbReference>
<evidence type="ECO:0000256" key="4">
    <source>
        <dbReference type="ARBA" id="ARBA00023054"/>
    </source>
</evidence>
<dbReference type="SMART" id="SM00324">
    <property type="entry name" value="RhoGAP"/>
    <property type="match status" value="1"/>
</dbReference>
<keyword evidence="4 9" id="KW-0175">Coiled coil</keyword>
<dbReference type="InterPro" id="IPR035648">
    <property type="entry name" value="srGAP1/2/3_SH3"/>
</dbReference>
<dbReference type="InterPro" id="IPR036028">
    <property type="entry name" value="SH3-like_dom_sf"/>
</dbReference>
<evidence type="ECO:0000259" key="13">
    <source>
        <dbReference type="PROSITE" id="PS51741"/>
    </source>
</evidence>
<dbReference type="InterPro" id="IPR051627">
    <property type="entry name" value="SLIT-ROBO_RhoGAP"/>
</dbReference>
<evidence type="ECO:0000256" key="6">
    <source>
        <dbReference type="ARBA" id="ARBA00073473"/>
    </source>
</evidence>
<evidence type="ECO:0000259" key="11">
    <source>
        <dbReference type="PROSITE" id="PS50002"/>
    </source>
</evidence>
<dbReference type="CDD" id="cd07683">
    <property type="entry name" value="F-BAR_srGAP1"/>
    <property type="match status" value="1"/>
</dbReference>
<evidence type="ECO:0000256" key="3">
    <source>
        <dbReference type="ARBA" id="ARBA00022553"/>
    </source>
</evidence>
<feature type="domain" description="SH3" evidence="11">
    <location>
        <begin position="677"/>
        <end position="736"/>
    </location>
</feature>
<evidence type="ECO:0000256" key="2">
    <source>
        <dbReference type="ARBA" id="ARBA00022468"/>
    </source>
</evidence>
<dbReference type="SMART" id="SM00326">
    <property type="entry name" value="SH3"/>
    <property type="match status" value="1"/>
</dbReference>
<sequence length="988" mass="113315">MRKPEVILANKQTKKKPSIRAQLVEQQKCLEQQTDMRVQLLQDLQDFFRKKSEIETEYSRNLEKLAERFMAKTRSTKDHQQYKKDQNLLSPVNCWYLLLNQVRRESKDHATLSDIYLNNVIMRFMQISEDSTRLLKKSKEITFQVQEDLMKVLNELYTVMKTYHMYHTESISAESKLKEAEKQEEKQIGRVGDPVFHIRLEDRHQRRSSVKKIEKMKEKRQAKYSENKLKSIKARNEYLLTLEATNASIFKYYIHDLSDLIDCCDLGYHSSLNRALRTYLSAEYNLETSRHEGLDIIENAVDSLDPRSDRQRFMEMYPTAFCPPVKFEFQPHMGDEITAQPPVQGELLLRFQQLQSRLATLKIENEEIKKTSEATLTTIQDMVTIEDYDVSESFHHSRSTESVKSTVSETYLSKPSIAKRRANQQETEQFYFMKFREYLEGSNLITKLQAKHDLLKRTLGDGMCLSCFKDSGQAIPRVVESCIRFINLYGLQHQGIFRVSGSQVEVNDIKNSFERGNDPLTDEENNHDINSVAGVLKLYFRGLENPLIPKERFNDLISCVRIDNLYERALYIRKILLTVPRSVLVVMRYLFAFLNHLSQYSDENMMDPYNLAICFGPTLMPTPETQDQVSCQAHVNEVIKTIIIHHETIFPDAKELDGPMYEKCMAEVMIGYSLTSGEPIEAIAKFDYVGRSARELSFKKGASLLLYQRASDDWWEGRHNGIDGLVPHQYIVVQDMHRKRSDPPTRRPPARPTDTHCLVHPSQGHHFNHSSHGSHGNPDLGSPVMGHYSPRDMLRGRGHMPMDSPERRRRTGHGSLTNISRHESIKNMESPPIRRSTSSGQYTSFSEPHGKSLDPESIAQDIEETMNTALNELKELERQSSAKHAPDVVLDTLEPMKNAPTPASSTESLSQLHGLLLRPAVTEPPMRRSTSSSSDTMSTFKPAVAPRMGVQLKPPALRPKPMVAIPKTGAAQHPAAPPQDPLDKSCTM</sequence>
<evidence type="ECO:0000256" key="1">
    <source>
        <dbReference type="ARBA" id="ARBA00022443"/>
    </source>
</evidence>
<proteinExistence type="predicted"/>
<dbReference type="Pfam" id="PF00018">
    <property type="entry name" value="SH3_1"/>
    <property type="match status" value="1"/>
</dbReference>
<dbReference type="Pfam" id="PF00611">
    <property type="entry name" value="FCH"/>
    <property type="match status" value="1"/>
</dbReference>
<dbReference type="SMART" id="SM00055">
    <property type="entry name" value="FCH"/>
    <property type="match status" value="1"/>
</dbReference>
<keyword evidence="15" id="KW-1185">Reference proteome</keyword>
<dbReference type="GO" id="GO:0005096">
    <property type="term" value="F:GTPase activator activity"/>
    <property type="evidence" value="ECO:0007669"/>
    <property type="project" value="UniProtKB-KW"/>
</dbReference>
<dbReference type="InterPro" id="IPR008936">
    <property type="entry name" value="Rho_GTPase_activation_prot"/>
</dbReference>
<feature type="region of interest" description="Disordered" evidence="10">
    <location>
        <begin position="919"/>
        <end position="988"/>
    </location>
</feature>
<protein>
    <recommendedName>
        <fullName evidence="6">SLIT-ROBO Rho GTPase-activating protein 1</fullName>
    </recommendedName>
    <alternativeName>
        <fullName evidence="7">Rho GTPase-activating protein 13</fullName>
    </alternativeName>
</protein>
<dbReference type="Ensembl" id="ENSCCRT00000048465.2">
    <property type="protein sequence ID" value="ENSCCRP00000044701.2"/>
    <property type="gene ID" value="ENSCCRG00000022730.2"/>
</dbReference>
<dbReference type="Pfam" id="PF00620">
    <property type="entry name" value="RhoGAP"/>
    <property type="match status" value="1"/>
</dbReference>
<reference evidence="14" key="1">
    <citation type="submission" date="2025-08" db="UniProtKB">
        <authorList>
            <consortium name="Ensembl"/>
        </authorList>
    </citation>
    <scope>IDENTIFICATION</scope>
</reference>
<dbReference type="FunFam" id="1.20.1270.60:FF:000006">
    <property type="entry name" value="SLIT-ROBO Rho GTPase-activating protein 1 isoform 2"/>
    <property type="match status" value="1"/>
</dbReference>
<dbReference type="Gene3D" id="2.30.30.40">
    <property type="entry name" value="SH3 Domains"/>
    <property type="match status" value="1"/>
</dbReference>
<dbReference type="PROSITE" id="PS50002">
    <property type="entry name" value="SH3"/>
    <property type="match status" value="1"/>
</dbReference>
<accession>A0A8C1CB61</accession>
<dbReference type="Gene3D" id="1.10.555.10">
    <property type="entry name" value="Rho GTPase activation protein"/>
    <property type="match status" value="1"/>
</dbReference>
<keyword evidence="3" id="KW-0597">Phosphoprotein</keyword>
<comment type="function">
    <text evidence="5">GTPase-activating protein for RhoA and Cdc42 small GTPases. Together with CDC42 seems to be involved in the pathway mediating the repulsive signaling of Robo and Slit proteins in neuronal migration. SLIT2, probably through interaction with ROBO1, increases the interaction of SRGAP1 with ROBO1 and inactivates CDC42.</text>
</comment>
<evidence type="ECO:0000259" key="12">
    <source>
        <dbReference type="PROSITE" id="PS50238"/>
    </source>
</evidence>
<dbReference type="AlphaFoldDB" id="A0A8C1CB61"/>
<dbReference type="SUPFAM" id="SSF103657">
    <property type="entry name" value="BAR/IMD domain-like"/>
    <property type="match status" value="1"/>
</dbReference>
<dbReference type="InterPro" id="IPR001452">
    <property type="entry name" value="SH3_domain"/>
</dbReference>
<dbReference type="SUPFAM" id="SSF48350">
    <property type="entry name" value="GTPase activation domain, GAP"/>
    <property type="match status" value="1"/>
</dbReference>
<dbReference type="InterPro" id="IPR000198">
    <property type="entry name" value="RhoGAP_dom"/>
</dbReference>
<feature type="domain" description="Rho-GAP" evidence="12">
    <location>
        <begin position="463"/>
        <end position="650"/>
    </location>
</feature>
<evidence type="ECO:0000313" key="15">
    <source>
        <dbReference type="Proteomes" id="UP001108240"/>
    </source>
</evidence>
<dbReference type="InterPro" id="IPR001060">
    <property type="entry name" value="FCH_dom"/>
</dbReference>
<dbReference type="GeneTree" id="ENSGT00950000182824"/>
<keyword evidence="1 8" id="KW-0728">SH3 domain</keyword>
<evidence type="ECO:0000256" key="7">
    <source>
        <dbReference type="ARBA" id="ARBA00083891"/>
    </source>
</evidence>
<dbReference type="InterPro" id="IPR037451">
    <property type="entry name" value="srGAP1_F-BAR"/>
</dbReference>
<feature type="compositionally biased region" description="Low complexity" evidence="10">
    <location>
        <begin position="929"/>
        <end position="939"/>
    </location>
</feature>
<keyword evidence="2" id="KW-0343">GTPase activation</keyword>
<dbReference type="PROSITE" id="PS51741">
    <property type="entry name" value="F_BAR"/>
    <property type="match status" value="1"/>
</dbReference>
<reference evidence="14" key="2">
    <citation type="submission" date="2025-09" db="UniProtKB">
        <authorList>
            <consortium name="Ensembl"/>
        </authorList>
    </citation>
    <scope>IDENTIFICATION</scope>
</reference>
<organism evidence="14 15">
    <name type="scientific">Cyprinus carpio carpio</name>
    <dbReference type="NCBI Taxonomy" id="630221"/>
    <lineage>
        <taxon>Eukaryota</taxon>
        <taxon>Metazoa</taxon>
        <taxon>Chordata</taxon>
        <taxon>Craniata</taxon>
        <taxon>Vertebrata</taxon>
        <taxon>Euteleostomi</taxon>
        <taxon>Actinopterygii</taxon>
        <taxon>Neopterygii</taxon>
        <taxon>Teleostei</taxon>
        <taxon>Ostariophysi</taxon>
        <taxon>Cypriniformes</taxon>
        <taxon>Cyprinidae</taxon>
        <taxon>Cyprininae</taxon>
        <taxon>Cyprinus</taxon>
    </lineage>
</organism>
<dbReference type="Proteomes" id="UP001108240">
    <property type="component" value="Unplaced"/>
</dbReference>
<dbReference type="Gene3D" id="1.20.1270.60">
    <property type="entry name" value="Arfaptin homology (AH) domain/BAR domain"/>
    <property type="match status" value="1"/>
</dbReference>
<dbReference type="CDD" id="cd11955">
    <property type="entry name" value="SH3_srGAP1-3"/>
    <property type="match status" value="1"/>
</dbReference>
<feature type="region of interest" description="Disordered" evidence="10">
    <location>
        <begin position="737"/>
        <end position="854"/>
    </location>
</feature>
<dbReference type="InterPro" id="IPR031160">
    <property type="entry name" value="F_BAR_dom"/>
</dbReference>
<dbReference type="FunFam" id="2.30.30.40:FF:000005">
    <property type="entry name" value="SLIT-ROBO Rho GTPase-activating protein 1 isoform 2"/>
    <property type="match status" value="1"/>
</dbReference>
<dbReference type="FunFam" id="1.10.555.10:FF:000010">
    <property type="entry name" value="SLIT-ROBO Rho GTPase-activating protein 1 isoform 2"/>
    <property type="match status" value="1"/>
</dbReference>
<feature type="compositionally biased region" description="Polar residues" evidence="10">
    <location>
        <begin position="835"/>
        <end position="846"/>
    </location>
</feature>
<name>A0A8C1CB61_CYPCA</name>
<dbReference type="CDD" id="cd04383">
    <property type="entry name" value="RhoGAP_srGAP"/>
    <property type="match status" value="1"/>
</dbReference>
<evidence type="ECO:0000313" key="14">
    <source>
        <dbReference type="Ensembl" id="ENSCCRP00000044701.2"/>
    </source>
</evidence>
<evidence type="ECO:0000256" key="10">
    <source>
        <dbReference type="SAM" id="MobiDB-lite"/>
    </source>
</evidence>
<dbReference type="PANTHER" id="PTHR14166">
    <property type="entry name" value="SLIT-ROBO RHO GTPASE ACTIVATING PROTEIN"/>
    <property type="match status" value="1"/>
</dbReference>
<evidence type="ECO:0000256" key="9">
    <source>
        <dbReference type="PROSITE-ProRule" id="PRU01077"/>
    </source>
</evidence>
<dbReference type="InterPro" id="IPR027267">
    <property type="entry name" value="AH/BAR_dom_sf"/>
</dbReference>
<dbReference type="GO" id="GO:0007165">
    <property type="term" value="P:signal transduction"/>
    <property type="evidence" value="ECO:0007669"/>
    <property type="project" value="InterPro"/>
</dbReference>
<evidence type="ECO:0000256" key="5">
    <source>
        <dbReference type="ARBA" id="ARBA00056458"/>
    </source>
</evidence>
<feature type="domain" description="F-BAR" evidence="13">
    <location>
        <begin position="17"/>
        <end position="309"/>
    </location>
</feature>
<dbReference type="PROSITE" id="PS50238">
    <property type="entry name" value="RHOGAP"/>
    <property type="match status" value="1"/>
</dbReference>
<evidence type="ECO:0000256" key="8">
    <source>
        <dbReference type="PROSITE-ProRule" id="PRU00192"/>
    </source>
</evidence>